<accession>A0A6P1D478</accession>
<protein>
    <submittedName>
        <fullName evidence="2">DUF2630 family protein</fullName>
    </submittedName>
</protein>
<gene>
    <name evidence="2" type="ORF">GV789_13205</name>
    <name evidence="3" type="ORF">GV794_17325</name>
</gene>
<dbReference type="Proteomes" id="UP000470876">
    <property type="component" value="Unassembled WGS sequence"/>
</dbReference>
<dbReference type="EMBL" id="JAAGUX010000030">
    <property type="protein sequence ID" value="NEW57403.1"/>
    <property type="molecule type" value="Genomic_DNA"/>
</dbReference>
<dbReference type="Proteomes" id="UP000468928">
    <property type="component" value="Unassembled WGS sequence"/>
</dbReference>
<evidence type="ECO:0000256" key="1">
    <source>
        <dbReference type="SAM" id="MobiDB-lite"/>
    </source>
</evidence>
<feature type="compositionally biased region" description="Polar residues" evidence="1">
    <location>
        <begin position="65"/>
        <end position="74"/>
    </location>
</feature>
<evidence type="ECO:0000313" key="5">
    <source>
        <dbReference type="Proteomes" id="UP000470876"/>
    </source>
</evidence>
<evidence type="ECO:0000313" key="3">
    <source>
        <dbReference type="EMBL" id="NEW57403.1"/>
    </source>
</evidence>
<keyword evidence="5" id="KW-1185">Reference proteome</keyword>
<dbReference type="InterPro" id="IPR020311">
    <property type="entry name" value="Uncharacterised_Rv0898c"/>
</dbReference>
<evidence type="ECO:0000313" key="4">
    <source>
        <dbReference type="Proteomes" id="UP000468928"/>
    </source>
</evidence>
<name>A0A6P1D478_9NOCA</name>
<proteinExistence type="predicted"/>
<reference evidence="4 5" key="1">
    <citation type="submission" date="2020-01" db="EMBL/GenBank/DDBJ databases">
        <title>Genetics and antimicrobial susceptibilities of Nocardia species isolated from the soil; a comparison with species isolated from humans.</title>
        <authorList>
            <person name="Carrasco G."/>
            <person name="Monzon S."/>
            <person name="Sansegundo M."/>
            <person name="Garcia E."/>
            <person name="Garrido N."/>
            <person name="Medina M.J."/>
            <person name="Villalon P."/>
            <person name="Ramirez-Arocha A.C."/>
            <person name="Jimenez P."/>
            <person name="Cuesta I."/>
            <person name="Valdezate S."/>
        </authorList>
    </citation>
    <scope>NUCLEOTIDE SEQUENCE [LARGE SCALE GENOMIC DNA]</scope>
    <source>
        <strain evidence="2 4">CNM20110639</strain>
        <strain evidence="3 5">CNM20110649</strain>
    </source>
</reference>
<sequence>MTEQDILGRIKELVEQEHKLRSQATRGELDPKSERQRLAELEVMLDQCWDLLRHRRARIDAGESPDNTQVSSARQVEGYLQ</sequence>
<dbReference type="RefSeq" id="WP_163826329.1">
    <property type="nucleotide sequence ID" value="NZ_JAAGUX010000030.1"/>
</dbReference>
<comment type="caution">
    <text evidence="2">The sequence shown here is derived from an EMBL/GenBank/DDBJ whole genome shotgun (WGS) entry which is preliminary data.</text>
</comment>
<dbReference type="AlphaFoldDB" id="A0A6P1D478"/>
<dbReference type="EMBL" id="JAAGUZ010000031">
    <property type="protein sequence ID" value="NEW45405.1"/>
    <property type="molecule type" value="Genomic_DNA"/>
</dbReference>
<dbReference type="Pfam" id="PF10944">
    <property type="entry name" value="DUF2630"/>
    <property type="match status" value="1"/>
</dbReference>
<feature type="region of interest" description="Disordered" evidence="1">
    <location>
        <begin position="60"/>
        <end position="81"/>
    </location>
</feature>
<evidence type="ECO:0000313" key="2">
    <source>
        <dbReference type="EMBL" id="NEW45405.1"/>
    </source>
</evidence>
<organism evidence="2 4">
    <name type="scientific">Nocardia cyriacigeorgica</name>
    <dbReference type="NCBI Taxonomy" id="135487"/>
    <lineage>
        <taxon>Bacteria</taxon>
        <taxon>Bacillati</taxon>
        <taxon>Actinomycetota</taxon>
        <taxon>Actinomycetes</taxon>
        <taxon>Mycobacteriales</taxon>
        <taxon>Nocardiaceae</taxon>
        <taxon>Nocardia</taxon>
    </lineage>
</organism>